<feature type="signal peptide" evidence="1">
    <location>
        <begin position="1"/>
        <end position="23"/>
    </location>
</feature>
<dbReference type="RefSeq" id="WP_156823104.1">
    <property type="nucleotide sequence ID" value="NZ_CP140158.1"/>
</dbReference>
<accession>A0ABZ0X2Z5</accession>
<feature type="chain" id="PRO_5047314117" evidence="1">
    <location>
        <begin position="24"/>
        <end position="181"/>
    </location>
</feature>
<gene>
    <name evidence="2" type="ORF">SR900_10690</name>
</gene>
<evidence type="ECO:0000256" key="1">
    <source>
        <dbReference type="SAM" id="SignalP"/>
    </source>
</evidence>
<keyword evidence="3" id="KW-1185">Reference proteome</keyword>
<evidence type="ECO:0000313" key="3">
    <source>
        <dbReference type="Proteomes" id="UP001324185"/>
    </source>
</evidence>
<proteinExistence type="predicted"/>
<keyword evidence="1" id="KW-0732">Signal</keyword>
<protein>
    <submittedName>
        <fullName evidence="2">Uncharacterized protein</fullName>
    </submittedName>
</protein>
<dbReference type="EMBL" id="CP140158">
    <property type="protein sequence ID" value="WQG84928.1"/>
    <property type="molecule type" value="Genomic_DNA"/>
</dbReference>
<sequence>MRIVFLVTLLWVMPQAFSFSQQAFIEMNVEPIIDKDNSKAILKFSLKYTGDSILVVDSHNLPGMRVARSISFMADSIIDYKRKPFKSCPKPKEKIFFDESAIGDYELASGEVLTQYIDLYQVYSEFDDILGVCDFVFYWNHKLDIKNGYEAPRLAGAIVIPSTLKVTKDQSQKAKVIRIIE</sequence>
<evidence type="ECO:0000313" key="2">
    <source>
        <dbReference type="EMBL" id="WQG84928.1"/>
    </source>
</evidence>
<reference evidence="2 3" key="1">
    <citation type="submission" date="2023-11" db="EMBL/GenBank/DDBJ databases">
        <title>MicrobeMod: A computational toolkit for identifying prokaryotic methylation and restriction-modification with nanopore sequencing.</title>
        <authorList>
            <person name="Crits-Christoph A."/>
            <person name="Kang S.C."/>
            <person name="Lee H."/>
            <person name="Ostrov N."/>
        </authorList>
    </citation>
    <scope>NUCLEOTIDE SEQUENCE [LARGE SCALE GENOMIC DNA]</scope>
    <source>
        <strain evidence="2 3">DSMZ 16071</strain>
    </source>
</reference>
<dbReference type="Proteomes" id="UP001324185">
    <property type="component" value="Chromosome"/>
</dbReference>
<name>A0ABZ0X2Z5_9GAMM</name>
<organism evidence="2 3">
    <name type="scientific">Kangiella aquimarina</name>
    <dbReference type="NCBI Taxonomy" id="261965"/>
    <lineage>
        <taxon>Bacteria</taxon>
        <taxon>Pseudomonadati</taxon>
        <taxon>Pseudomonadota</taxon>
        <taxon>Gammaproteobacteria</taxon>
        <taxon>Kangiellales</taxon>
        <taxon>Kangiellaceae</taxon>
        <taxon>Kangiella</taxon>
    </lineage>
</organism>